<comment type="caution">
    <text evidence="2">The sequence shown here is derived from an EMBL/GenBank/DDBJ whole genome shotgun (WGS) entry which is preliminary data.</text>
</comment>
<gene>
    <name evidence="2" type="ORF">C486_15634</name>
</gene>
<name>L9YTV4_9EURY</name>
<evidence type="ECO:0000313" key="3">
    <source>
        <dbReference type="Proteomes" id="UP000011592"/>
    </source>
</evidence>
<dbReference type="GO" id="GO:0016757">
    <property type="term" value="F:glycosyltransferase activity"/>
    <property type="evidence" value="ECO:0007669"/>
    <property type="project" value="TreeGrafter"/>
</dbReference>
<evidence type="ECO:0000256" key="1">
    <source>
        <dbReference type="ARBA" id="ARBA00022679"/>
    </source>
</evidence>
<dbReference type="PANTHER" id="PTHR46401:SF2">
    <property type="entry name" value="GLYCOSYLTRANSFERASE WBBK-RELATED"/>
    <property type="match status" value="1"/>
</dbReference>
<protein>
    <recommendedName>
        <fullName evidence="4">Glycosyltransferase</fullName>
    </recommendedName>
</protein>
<sequence length="379" mass="43078">MDAFVTAGDNVIRYCQGGDPSDYLSRELETWIDIESGYREVRVNHLFHDLASVTVLFDFPYVYLGPTLKRVPTETLLNELERADVVFVEGPWQVSAVDSLLDDGLLVYSSHNYEPERFSTFASGTCVHRYFYEKVEAAERDAVSSADLVVCTSERDMEIYRREFEDVDIYVAPNGTYVDEDPTVNTDQNQQIRDELDVGDDESLGLFVGSKHTPNIEALRLIHDIASDVDSEGTHLVAVGTACDDVDRQSSNVEQLGFVEDIEPYFEAADFAVHPMVSGGGTNIKLFDYFNWGLPVISTEFGARGLDVTDNHNIIISEIEGFPESIRRLHRHPDLREDIGNAAREFVREKYDWREISRKLREKMLTYVNNSEREDSITD</sequence>
<dbReference type="AlphaFoldDB" id="L9YTV4"/>
<dbReference type="PANTHER" id="PTHR46401">
    <property type="entry name" value="GLYCOSYLTRANSFERASE WBBK-RELATED"/>
    <property type="match status" value="1"/>
</dbReference>
<reference evidence="2 3" key="1">
    <citation type="journal article" date="2014" name="PLoS Genet.">
        <title>Phylogenetically driven sequencing of extremely halophilic archaea reveals strategies for static and dynamic osmo-response.</title>
        <authorList>
            <person name="Becker E.A."/>
            <person name="Seitzer P.M."/>
            <person name="Tritt A."/>
            <person name="Larsen D."/>
            <person name="Krusor M."/>
            <person name="Yao A.I."/>
            <person name="Wu D."/>
            <person name="Madern D."/>
            <person name="Eisen J.A."/>
            <person name="Darling A.E."/>
            <person name="Facciotti M.T."/>
        </authorList>
    </citation>
    <scope>NUCLEOTIDE SEQUENCE [LARGE SCALE GENOMIC DNA]</scope>
    <source>
        <strain evidence="2 3">JCM 14663</strain>
    </source>
</reference>
<dbReference type="EMBL" id="AOIJ01000061">
    <property type="protein sequence ID" value="ELY77549.1"/>
    <property type="molecule type" value="Genomic_DNA"/>
</dbReference>
<dbReference type="Pfam" id="PF13692">
    <property type="entry name" value="Glyco_trans_1_4"/>
    <property type="match status" value="1"/>
</dbReference>
<dbReference type="Gene3D" id="3.40.50.2000">
    <property type="entry name" value="Glycogen Phosphorylase B"/>
    <property type="match status" value="2"/>
</dbReference>
<evidence type="ECO:0008006" key="4">
    <source>
        <dbReference type="Google" id="ProtNLM"/>
    </source>
</evidence>
<keyword evidence="3" id="KW-1185">Reference proteome</keyword>
<proteinExistence type="predicted"/>
<organism evidence="2 3">
    <name type="scientific">Natrinema gari JCM 14663</name>
    <dbReference type="NCBI Taxonomy" id="1230459"/>
    <lineage>
        <taxon>Archaea</taxon>
        <taxon>Methanobacteriati</taxon>
        <taxon>Methanobacteriota</taxon>
        <taxon>Stenosarchaea group</taxon>
        <taxon>Halobacteria</taxon>
        <taxon>Halobacteriales</taxon>
        <taxon>Natrialbaceae</taxon>
        <taxon>Natrinema</taxon>
    </lineage>
</organism>
<dbReference type="CDD" id="cd03801">
    <property type="entry name" value="GT4_PimA-like"/>
    <property type="match status" value="1"/>
</dbReference>
<accession>L9YTV4</accession>
<dbReference type="Proteomes" id="UP000011592">
    <property type="component" value="Unassembled WGS sequence"/>
</dbReference>
<keyword evidence="1" id="KW-0808">Transferase</keyword>
<dbReference type="SUPFAM" id="SSF53756">
    <property type="entry name" value="UDP-Glycosyltransferase/glycogen phosphorylase"/>
    <property type="match status" value="1"/>
</dbReference>
<evidence type="ECO:0000313" key="2">
    <source>
        <dbReference type="EMBL" id="ELY77549.1"/>
    </source>
</evidence>
<dbReference type="PATRIC" id="fig|1230459.4.peg.3121"/>